<evidence type="ECO:0000313" key="4">
    <source>
        <dbReference type="EMBL" id="MBK7415171.1"/>
    </source>
</evidence>
<dbReference type="GO" id="GO:0004672">
    <property type="term" value="F:protein kinase activity"/>
    <property type="evidence" value="ECO:0007669"/>
    <property type="project" value="UniProtKB-ARBA"/>
</dbReference>
<evidence type="ECO:0000256" key="2">
    <source>
        <dbReference type="PROSITE-ProRule" id="PRU00110"/>
    </source>
</evidence>
<dbReference type="Gene3D" id="1.20.120.160">
    <property type="entry name" value="HPT domain"/>
    <property type="match status" value="1"/>
</dbReference>
<protein>
    <submittedName>
        <fullName evidence="4">Hpt domain-containing protein</fullName>
    </submittedName>
</protein>
<sequence length="129" mass="14009">MSDHLSKPLDVNLLYATLGKWMHTTPNMAGGVPRTLPDLPGLDLVAALGRLNGNTALFSQLLKRFHEDQGDVLSRLRQALDSKDLETARRDAHTLKGLAGNLGANALQSTAQVLQLTLRGISKPRNFSN</sequence>
<dbReference type="InterPro" id="IPR008207">
    <property type="entry name" value="Sig_transdc_His_kin_Hpt_dom"/>
</dbReference>
<keyword evidence="2" id="KW-0597">Phosphoprotein</keyword>
<keyword evidence="1" id="KW-0902">Two-component regulatory system</keyword>
<evidence type="ECO:0000259" key="3">
    <source>
        <dbReference type="PROSITE" id="PS50894"/>
    </source>
</evidence>
<dbReference type="CDD" id="cd00088">
    <property type="entry name" value="HPT"/>
    <property type="match status" value="1"/>
</dbReference>
<dbReference type="EMBL" id="JADJMS010000017">
    <property type="protein sequence ID" value="MBK7415171.1"/>
    <property type="molecule type" value="Genomic_DNA"/>
</dbReference>
<name>A0A935JWB9_9RHOO</name>
<feature type="domain" description="HPt" evidence="3">
    <location>
        <begin position="54"/>
        <end position="129"/>
    </location>
</feature>
<dbReference type="Proteomes" id="UP000739411">
    <property type="component" value="Unassembled WGS sequence"/>
</dbReference>
<feature type="modified residue" description="Phosphohistidine" evidence="2">
    <location>
        <position position="93"/>
    </location>
</feature>
<dbReference type="Pfam" id="PF01627">
    <property type="entry name" value="Hpt"/>
    <property type="match status" value="1"/>
</dbReference>
<reference evidence="4 5" key="1">
    <citation type="submission" date="2020-10" db="EMBL/GenBank/DDBJ databases">
        <title>Connecting structure to function with the recovery of over 1000 high-quality activated sludge metagenome-assembled genomes encoding full-length rRNA genes using long-read sequencing.</title>
        <authorList>
            <person name="Singleton C.M."/>
            <person name="Petriglieri F."/>
            <person name="Kristensen J.M."/>
            <person name="Kirkegaard R.H."/>
            <person name="Michaelsen T.Y."/>
            <person name="Andersen M.H."/>
            <person name="Karst S.M."/>
            <person name="Dueholm M.S."/>
            <person name="Nielsen P.H."/>
            <person name="Albertsen M."/>
        </authorList>
    </citation>
    <scope>NUCLEOTIDE SEQUENCE [LARGE SCALE GENOMIC DNA]</scope>
    <source>
        <strain evidence="4">EsbW_18-Q3-R4-48_BATAC.463</strain>
    </source>
</reference>
<dbReference type="InterPro" id="IPR036641">
    <property type="entry name" value="HPT_dom_sf"/>
</dbReference>
<evidence type="ECO:0000256" key="1">
    <source>
        <dbReference type="ARBA" id="ARBA00023012"/>
    </source>
</evidence>
<accession>A0A935JWB9</accession>
<evidence type="ECO:0000313" key="5">
    <source>
        <dbReference type="Proteomes" id="UP000739411"/>
    </source>
</evidence>
<comment type="caution">
    <text evidence="4">The sequence shown here is derived from an EMBL/GenBank/DDBJ whole genome shotgun (WGS) entry which is preliminary data.</text>
</comment>
<dbReference type="GO" id="GO:0000160">
    <property type="term" value="P:phosphorelay signal transduction system"/>
    <property type="evidence" value="ECO:0007669"/>
    <property type="project" value="UniProtKB-KW"/>
</dbReference>
<proteinExistence type="predicted"/>
<dbReference type="AlphaFoldDB" id="A0A935JWB9"/>
<dbReference type="SMART" id="SM00073">
    <property type="entry name" value="HPT"/>
    <property type="match status" value="1"/>
</dbReference>
<dbReference type="SUPFAM" id="SSF47226">
    <property type="entry name" value="Histidine-containing phosphotransfer domain, HPT domain"/>
    <property type="match status" value="1"/>
</dbReference>
<gene>
    <name evidence="4" type="ORF">IPJ38_08770</name>
</gene>
<organism evidence="4 5">
    <name type="scientific">Candidatus Dechloromonas phosphorivorans</name>
    <dbReference type="NCBI Taxonomy" id="2899244"/>
    <lineage>
        <taxon>Bacteria</taxon>
        <taxon>Pseudomonadati</taxon>
        <taxon>Pseudomonadota</taxon>
        <taxon>Betaproteobacteria</taxon>
        <taxon>Rhodocyclales</taxon>
        <taxon>Azonexaceae</taxon>
        <taxon>Dechloromonas</taxon>
    </lineage>
</organism>
<dbReference type="PROSITE" id="PS50894">
    <property type="entry name" value="HPT"/>
    <property type="match status" value="1"/>
</dbReference>